<dbReference type="AlphaFoldDB" id="A0A0F5YHN4"/>
<reference evidence="1 2" key="1">
    <citation type="submission" date="2015-06" db="EMBL/GenBank/DDBJ databases">
        <title>Draft genome assembly of filamentous brackish cyanobacterium Limnoraphis robusta strain CS-951.</title>
        <authorList>
            <person name="Willis A."/>
            <person name="Parks M."/>
            <person name="Burford M.A."/>
        </authorList>
    </citation>
    <scope>NUCLEOTIDE SEQUENCE [LARGE SCALE GENOMIC DNA]</scope>
    <source>
        <strain evidence="1 2">CS-951</strain>
    </source>
</reference>
<dbReference type="InterPro" id="IPR019660">
    <property type="entry name" value="Put_sensory_transdc_reg_YbjN"/>
</dbReference>
<comment type="caution">
    <text evidence="1">The sequence shown here is derived from an EMBL/GenBank/DDBJ whole genome shotgun (WGS) entry which is preliminary data.</text>
</comment>
<protein>
    <submittedName>
        <fullName evidence="1">DNA mismatch repair protein</fullName>
    </submittedName>
</protein>
<dbReference type="Pfam" id="PF10722">
    <property type="entry name" value="YbjN"/>
    <property type="match status" value="1"/>
</dbReference>
<dbReference type="EMBL" id="LATL02000244">
    <property type="protein sequence ID" value="KKD38411.1"/>
    <property type="molecule type" value="Genomic_DNA"/>
</dbReference>
<evidence type="ECO:0000313" key="1">
    <source>
        <dbReference type="EMBL" id="KKD38411.1"/>
    </source>
</evidence>
<gene>
    <name evidence="1" type="ORF">WN50_09010</name>
</gene>
<proteinExistence type="predicted"/>
<dbReference type="Proteomes" id="UP000033607">
    <property type="component" value="Unassembled WGS sequence"/>
</dbReference>
<name>A0A0F5YHN4_9CYAN</name>
<organism evidence="1 2">
    <name type="scientific">Limnoraphis robusta CS-951</name>
    <dbReference type="NCBI Taxonomy" id="1637645"/>
    <lineage>
        <taxon>Bacteria</taxon>
        <taxon>Bacillati</taxon>
        <taxon>Cyanobacteriota</taxon>
        <taxon>Cyanophyceae</taxon>
        <taxon>Oscillatoriophycideae</taxon>
        <taxon>Oscillatoriales</taxon>
        <taxon>Sirenicapillariaceae</taxon>
        <taxon>Limnoraphis</taxon>
    </lineage>
</organism>
<evidence type="ECO:0000313" key="2">
    <source>
        <dbReference type="Proteomes" id="UP000033607"/>
    </source>
</evidence>
<dbReference type="RefSeq" id="WP_046278202.1">
    <property type="nucleotide sequence ID" value="NZ_LATL02000244.1"/>
</dbReference>
<dbReference type="OrthoDB" id="456076at2"/>
<sequence>MSDLDLNEATSHPLAKYRNHLEFNGYRVEEIEDRLYCRHSRKSNLILNPISDRGVLVSIVYSFEPDLDRLDLLEYVNELNLYFTFLKAYLDEDDDLILETFFEGEYDRTNFSIMLDNIEYDTDVLLDNELTQDYLQ</sequence>
<accession>A0A0F5YHN4</accession>